<proteinExistence type="predicted"/>
<evidence type="ECO:0000313" key="1">
    <source>
        <dbReference type="EMBL" id="SPO29268.1"/>
    </source>
</evidence>
<evidence type="ECO:0000313" key="2">
    <source>
        <dbReference type="Proteomes" id="UP000324022"/>
    </source>
</evidence>
<protein>
    <submittedName>
        <fullName evidence="1">Uncharacterized protein</fullName>
    </submittedName>
</protein>
<dbReference type="Proteomes" id="UP000324022">
    <property type="component" value="Unassembled WGS sequence"/>
</dbReference>
<sequence>MFRAVQTQQEVTILKKQCPLGRMRLIHLSSLFFSALSIKATGPSSTGGSPAMKPIRQPMGQHAVLALPYKPPTIQDLNLAPMVEDGMVSMSSKSIDKAQLRRLWQVTIGKVPWLEAIEIVNFHEPTLTHIRKELLDQMLRFQDTQIFISVSEAKHEGSTVGKIVAFPMRPSRKLRSIWPQVELQEPLWALVEIYPFQSTSEMHLLGLGRTRPRELKQVWTSLRPIGENLRKLIHHVPANIL</sequence>
<name>A0A5C3EFK1_9BASI</name>
<dbReference type="EMBL" id="OOIN01000027">
    <property type="protein sequence ID" value="SPO29268.1"/>
    <property type="molecule type" value="Genomic_DNA"/>
</dbReference>
<accession>A0A5C3EFK1</accession>
<gene>
    <name evidence="1" type="ORF">UTRI_06217</name>
</gene>
<organism evidence="1 2">
    <name type="scientific">Ustilago trichophora</name>
    <dbReference type="NCBI Taxonomy" id="86804"/>
    <lineage>
        <taxon>Eukaryota</taxon>
        <taxon>Fungi</taxon>
        <taxon>Dikarya</taxon>
        <taxon>Basidiomycota</taxon>
        <taxon>Ustilaginomycotina</taxon>
        <taxon>Ustilaginomycetes</taxon>
        <taxon>Ustilaginales</taxon>
        <taxon>Ustilaginaceae</taxon>
        <taxon>Ustilago</taxon>
    </lineage>
</organism>
<reference evidence="1 2" key="1">
    <citation type="submission" date="2018-03" db="EMBL/GenBank/DDBJ databases">
        <authorList>
            <person name="Guldener U."/>
        </authorList>
    </citation>
    <scope>NUCLEOTIDE SEQUENCE [LARGE SCALE GENOMIC DNA]</scope>
    <source>
        <strain evidence="1 2">NBRC100155</strain>
    </source>
</reference>
<keyword evidence="2" id="KW-1185">Reference proteome</keyword>
<dbReference type="AlphaFoldDB" id="A0A5C3EFK1"/>